<gene>
    <name evidence="1" type="ORF">AARE701A_LOCUS4258</name>
</gene>
<protein>
    <submittedName>
        <fullName evidence="1">Uncharacterized protein</fullName>
    </submittedName>
</protein>
<reference evidence="1" key="1">
    <citation type="submission" date="2021-01" db="EMBL/GenBank/DDBJ databases">
        <authorList>
            <person name="Bezrukov I."/>
        </authorList>
    </citation>
    <scope>NUCLEOTIDE SEQUENCE</scope>
</reference>
<proteinExistence type="predicted"/>
<evidence type="ECO:0000313" key="1">
    <source>
        <dbReference type="EMBL" id="CAE5962547.1"/>
    </source>
</evidence>
<dbReference type="Proteomes" id="UP000682877">
    <property type="component" value="Chromosome 2"/>
</dbReference>
<name>A0A8S1ZLT8_ARAAE</name>
<dbReference type="AlphaFoldDB" id="A0A8S1ZLT8"/>
<dbReference type="EMBL" id="LR999452">
    <property type="protein sequence ID" value="CAE5962547.1"/>
    <property type="molecule type" value="Genomic_DNA"/>
</dbReference>
<evidence type="ECO:0000313" key="2">
    <source>
        <dbReference type="Proteomes" id="UP000682877"/>
    </source>
</evidence>
<organism evidence="1 2">
    <name type="scientific">Arabidopsis arenosa</name>
    <name type="common">Sand rock-cress</name>
    <name type="synonym">Cardaminopsis arenosa</name>
    <dbReference type="NCBI Taxonomy" id="38785"/>
    <lineage>
        <taxon>Eukaryota</taxon>
        <taxon>Viridiplantae</taxon>
        <taxon>Streptophyta</taxon>
        <taxon>Embryophyta</taxon>
        <taxon>Tracheophyta</taxon>
        <taxon>Spermatophyta</taxon>
        <taxon>Magnoliopsida</taxon>
        <taxon>eudicotyledons</taxon>
        <taxon>Gunneridae</taxon>
        <taxon>Pentapetalae</taxon>
        <taxon>rosids</taxon>
        <taxon>malvids</taxon>
        <taxon>Brassicales</taxon>
        <taxon>Brassicaceae</taxon>
        <taxon>Camelineae</taxon>
        <taxon>Arabidopsis</taxon>
    </lineage>
</organism>
<sequence length="183" mass="19972">MLSVSTPYHDKNRCTFKLETSAIKSDRFVKDKGKQKEVIVEDLDLFVSKPVASTSVVDARKGSANFLIVAASRIQDEDLSDEMPELDILIGFNTGSCEASSSGAGLKTYQMKKINSSWSIKGKPGKGLPLKDKVSQNAKEVLFQAKVFKTSVKGELDIEFGADYQDIEEAKGVVIPKATSFQA</sequence>
<keyword evidence="2" id="KW-1185">Reference proteome</keyword>
<accession>A0A8S1ZLT8</accession>